<evidence type="ECO:0000313" key="3">
    <source>
        <dbReference type="Proteomes" id="UP000437638"/>
    </source>
</evidence>
<comment type="caution">
    <text evidence="2">The sequence shown here is derived from an EMBL/GenBank/DDBJ whole genome shotgun (WGS) entry which is preliminary data.</text>
</comment>
<dbReference type="AlphaFoldDB" id="A0A7X3GZS0"/>
<sequence length="222" mass="24051">MIFTDRIHAGAELATALADYAERDNTILLALPRGGVPIAAEVSRELSLPMDLMLVRKLGVPGHEEFAMGAIAPGDHRVLHQEVIEALRLTPEQVEKVAEREKAELERRDRLYRGEAPALDLTGMTVILVDDGLATGASMEAAIASAHHGAAGEIVVAAPVAALDTCRRLEGQVDRVVCPHQLDDFGGVGRWYVNFPQVTDSEVIELLRQHKQAGQDTQEGQV</sequence>
<reference evidence="2 3" key="1">
    <citation type="submission" date="2019-12" db="EMBL/GenBank/DDBJ databases">
        <title>Halomonas rutogse sp. nov. isolated from two lakes on Tibetan Plateau.</title>
        <authorList>
            <person name="Gao P."/>
        </authorList>
    </citation>
    <scope>NUCLEOTIDE SEQUENCE [LARGE SCALE GENOMIC DNA]</scope>
    <source>
        <strain evidence="2 3">ZH2S</strain>
    </source>
</reference>
<dbReference type="Gene3D" id="3.30.1310.20">
    <property type="entry name" value="PRTase-like"/>
    <property type="match status" value="1"/>
</dbReference>
<dbReference type="InterPro" id="IPR029057">
    <property type="entry name" value="PRTase-like"/>
</dbReference>
<dbReference type="SUPFAM" id="SSF53271">
    <property type="entry name" value="PRTase-like"/>
    <property type="match status" value="1"/>
</dbReference>
<dbReference type="CDD" id="cd06223">
    <property type="entry name" value="PRTases_typeI"/>
    <property type="match status" value="1"/>
</dbReference>
<keyword evidence="2" id="KW-0328">Glycosyltransferase</keyword>
<keyword evidence="3" id="KW-1185">Reference proteome</keyword>
<name>A0A7X3GZS0_9GAMM</name>
<dbReference type="GO" id="GO:0016757">
    <property type="term" value="F:glycosyltransferase activity"/>
    <property type="evidence" value="ECO:0007669"/>
    <property type="project" value="UniProtKB-KW"/>
</dbReference>
<feature type="domain" description="Phosphoribosyltransferase" evidence="1">
    <location>
        <begin position="9"/>
        <end position="177"/>
    </location>
</feature>
<evidence type="ECO:0000313" key="2">
    <source>
        <dbReference type="EMBL" id="MWJ27881.1"/>
    </source>
</evidence>
<evidence type="ECO:0000259" key="1">
    <source>
        <dbReference type="Pfam" id="PF00156"/>
    </source>
</evidence>
<dbReference type="Proteomes" id="UP000437638">
    <property type="component" value="Unassembled WGS sequence"/>
</dbReference>
<gene>
    <name evidence="2" type="ORF">GPM19_06625</name>
</gene>
<keyword evidence="2" id="KW-0808">Transferase</keyword>
<accession>A0A7X3GZS0</accession>
<dbReference type="EMBL" id="WTKP01000004">
    <property type="protein sequence ID" value="MWJ27881.1"/>
    <property type="molecule type" value="Genomic_DNA"/>
</dbReference>
<proteinExistence type="predicted"/>
<organism evidence="2 3">
    <name type="scientific">Vreelandella zhuhanensis</name>
    <dbReference type="NCBI Taxonomy" id="2684210"/>
    <lineage>
        <taxon>Bacteria</taxon>
        <taxon>Pseudomonadati</taxon>
        <taxon>Pseudomonadota</taxon>
        <taxon>Gammaproteobacteria</taxon>
        <taxon>Oceanospirillales</taxon>
        <taxon>Halomonadaceae</taxon>
        <taxon>Vreelandella</taxon>
    </lineage>
</organism>
<dbReference type="RefSeq" id="WP_160418153.1">
    <property type="nucleotide sequence ID" value="NZ_WTKP01000004.1"/>
</dbReference>
<dbReference type="Gene3D" id="3.40.50.2020">
    <property type="match status" value="1"/>
</dbReference>
<dbReference type="InterPro" id="IPR000836">
    <property type="entry name" value="PRTase_dom"/>
</dbReference>
<protein>
    <submittedName>
        <fullName evidence="2">Phosphoribosyltransferase</fullName>
    </submittedName>
</protein>
<dbReference type="Pfam" id="PF00156">
    <property type="entry name" value="Pribosyltran"/>
    <property type="match status" value="1"/>
</dbReference>